<dbReference type="PANTHER" id="PTHR30204:SF0">
    <property type="entry name" value="REDOX-SENSITIVE TRANSCRIPTIONAL ACTIVATOR SOXR"/>
    <property type="match status" value="1"/>
</dbReference>
<evidence type="ECO:0000256" key="2">
    <source>
        <dbReference type="ARBA" id="ARBA00022714"/>
    </source>
</evidence>
<protein>
    <recommendedName>
        <fullName evidence="1">Redox-sensitive transcriptional activator SoxR</fullName>
    </recommendedName>
</protein>
<dbReference type="InterPro" id="IPR047057">
    <property type="entry name" value="MerR_fam"/>
</dbReference>
<organism evidence="7 8">
    <name type="scientific">Vibrio tritonius</name>
    <dbReference type="NCBI Taxonomy" id="1435069"/>
    <lineage>
        <taxon>Bacteria</taxon>
        <taxon>Pseudomonadati</taxon>
        <taxon>Pseudomonadota</taxon>
        <taxon>Gammaproteobacteria</taxon>
        <taxon>Vibrionales</taxon>
        <taxon>Vibrionaceae</taxon>
        <taxon>Vibrio</taxon>
    </lineage>
</organism>
<comment type="caution">
    <text evidence="7">The sequence shown here is derived from an EMBL/GenBank/DDBJ whole genome shotgun (WGS) entry which is preliminary data.</text>
</comment>
<dbReference type="RefSeq" id="WP_068716513.1">
    <property type="nucleotide sequence ID" value="NZ_AP014636.1"/>
</dbReference>
<name>A0ABS7YT24_9VIBR</name>
<dbReference type="InterPro" id="IPR009061">
    <property type="entry name" value="DNA-bd_dom_put_sf"/>
</dbReference>
<evidence type="ECO:0000313" key="7">
    <source>
        <dbReference type="EMBL" id="MCA2018839.1"/>
    </source>
</evidence>
<evidence type="ECO:0000313" key="8">
    <source>
        <dbReference type="Proteomes" id="UP001199044"/>
    </source>
</evidence>
<dbReference type="InterPro" id="IPR010211">
    <property type="entry name" value="Redox-sen_tscrpt-act_SoxR"/>
</dbReference>
<keyword evidence="8" id="KW-1185">Reference proteome</keyword>
<gene>
    <name evidence="7" type="primary">soxR</name>
    <name evidence="7" type="ORF">LDJ79_22190</name>
</gene>
<keyword evidence="5" id="KW-0238">DNA-binding</keyword>
<accession>A0ABS7YT24</accession>
<sequence>MEMSVGQVAKRSGVSVATLHFYESKELIFSHRTAANQRRYSQHILRRIAFIKAAQNVGLTLNEIADALEQLPKHQAPSKDEWEQLARSWNELLEMRIQSLKALQTQLGSCIHCGCLSLERCALYNPNDTKGVFHSGAALVNVKHID</sequence>
<dbReference type="CDD" id="cd01110">
    <property type="entry name" value="HTH_SoxR"/>
    <property type="match status" value="1"/>
</dbReference>
<keyword evidence="3" id="KW-0408">Iron</keyword>
<dbReference type="NCBIfam" id="TIGR01950">
    <property type="entry name" value="SoxR"/>
    <property type="match status" value="1"/>
</dbReference>
<evidence type="ECO:0000256" key="1">
    <source>
        <dbReference type="ARBA" id="ARBA00014474"/>
    </source>
</evidence>
<evidence type="ECO:0000256" key="4">
    <source>
        <dbReference type="ARBA" id="ARBA00023014"/>
    </source>
</evidence>
<dbReference type="PRINTS" id="PR00040">
    <property type="entry name" value="HTHMERR"/>
</dbReference>
<dbReference type="EMBL" id="JAIWIU010000204">
    <property type="protein sequence ID" value="MCA2018839.1"/>
    <property type="molecule type" value="Genomic_DNA"/>
</dbReference>
<dbReference type="InterPro" id="IPR000551">
    <property type="entry name" value="MerR-type_HTH_dom"/>
</dbReference>
<evidence type="ECO:0000256" key="3">
    <source>
        <dbReference type="ARBA" id="ARBA00023004"/>
    </source>
</evidence>
<evidence type="ECO:0000259" key="6">
    <source>
        <dbReference type="PROSITE" id="PS50937"/>
    </source>
</evidence>
<dbReference type="SUPFAM" id="SSF46955">
    <property type="entry name" value="Putative DNA-binding domain"/>
    <property type="match status" value="1"/>
</dbReference>
<reference evidence="8" key="1">
    <citation type="submission" date="2023-07" db="EMBL/GenBank/DDBJ databases">
        <title>Molecular identification of indigenous halophilic bacteria isolated from red sea cost, biodegradation of synthetic dyes and assessment of degraded metabolite toxicity.</title>
        <authorList>
            <person name="Chaieb K."/>
            <person name="Altayb H.N."/>
        </authorList>
    </citation>
    <scope>NUCLEOTIDE SEQUENCE [LARGE SCALE GENOMIC DNA]</scope>
    <source>
        <strain evidence="8">K20</strain>
    </source>
</reference>
<evidence type="ECO:0000256" key="5">
    <source>
        <dbReference type="ARBA" id="ARBA00023125"/>
    </source>
</evidence>
<dbReference type="Gene3D" id="1.10.1660.10">
    <property type="match status" value="1"/>
</dbReference>
<dbReference type="SMART" id="SM00422">
    <property type="entry name" value="HTH_MERR"/>
    <property type="match status" value="1"/>
</dbReference>
<proteinExistence type="predicted"/>
<dbReference type="Pfam" id="PF13411">
    <property type="entry name" value="MerR_1"/>
    <property type="match status" value="1"/>
</dbReference>
<feature type="domain" description="HTH merR-type" evidence="6">
    <location>
        <begin position="1"/>
        <end position="70"/>
    </location>
</feature>
<dbReference type="PROSITE" id="PS50937">
    <property type="entry name" value="HTH_MERR_2"/>
    <property type="match status" value="1"/>
</dbReference>
<keyword evidence="2" id="KW-0001">2Fe-2S</keyword>
<keyword evidence="4" id="KW-0411">Iron-sulfur</keyword>
<dbReference type="PANTHER" id="PTHR30204">
    <property type="entry name" value="REDOX-CYCLING DRUG-SENSING TRANSCRIPTIONAL ACTIVATOR SOXR"/>
    <property type="match status" value="1"/>
</dbReference>
<dbReference type="Proteomes" id="UP001199044">
    <property type="component" value="Unassembled WGS sequence"/>
</dbReference>
<keyword evidence="2" id="KW-0479">Metal-binding</keyword>